<protein>
    <submittedName>
        <fullName evidence="1">Uncharacterized protein</fullName>
    </submittedName>
</protein>
<accession>A0A5N6PNE9</accession>
<evidence type="ECO:0000313" key="2">
    <source>
        <dbReference type="Proteomes" id="UP000326396"/>
    </source>
</evidence>
<dbReference type="EMBL" id="SZYD01000003">
    <property type="protein sequence ID" value="KAD6795424.1"/>
    <property type="molecule type" value="Genomic_DNA"/>
</dbReference>
<proteinExistence type="predicted"/>
<comment type="caution">
    <text evidence="1">The sequence shown here is derived from an EMBL/GenBank/DDBJ whole genome shotgun (WGS) entry which is preliminary data.</text>
</comment>
<organism evidence="1 2">
    <name type="scientific">Mikania micrantha</name>
    <name type="common">bitter vine</name>
    <dbReference type="NCBI Taxonomy" id="192012"/>
    <lineage>
        <taxon>Eukaryota</taxon>
        <taxon>Viridiplantae</taxon>
        <taxon>Streptophyta</taxon>
        <taxon>Embryophyta</taxon>
        <taxon>Tracheophyta</taxon>
        <taxon>Spermatophyta</taxon>
        <taxon>Magnoliopsida</taxon>
        <taxon>eudicotyledons</taxon>
        <taxon>Gunneridae</taxon>
        <taxon>Pentapetalae</taxon>
        <taxon>asterids</taxon>
        <taxon>campanulids</taxon>
        <taxon>Asterales</taxon>
        <taxon>Asteraceae</taxon>
        <taxon>Asteroideae</taxon>
        <taxon>Heliantheae alliance</taxon>
        <taxon>Eupatorieae</taxon>
        <taxon>Mikania</taxon>
    </lineage>
</organism>
<name>A0A5N6PNE9_9ASTR</name>
<sequence>MGDRRDYEQKLNLLMEAAEASDGLLVNDYGENERSNQICDFCICRQKNGNVLILEYQDRREGRRRKLLLTYTNPNESIVTASPEFTLYLVEDGYALDLCLVVHDLMCHKAASPRRILQPQGRELIEVKLGFLNF</sequence>
<reference evidence="1 2" key="1">
    <citation type="submission" date="2019-05" db="EMBL/GenBank/DDBJ databases">
        <title>Mikania micrantha, genome provides insights into the molecular mechanism of rapid growth.</title>
        <authorList>
            <person name="Liu B."/>
        </authorList>
    </citation>
    <scope>NUCLEOTIDE SEQUENCE [LARGE SCALE GENOMIC DNA]</scope>
    <source>
        <strain evidence="1">NLD-2019</strain>
        <tissue evidence="1">Leaf</tissue>
    </source>
</reference>
<dbReference type="AlphaFoldDB" id="A0A5N6PNE9"/>
<gene>
    <name evidence="1" type="ORF">E3N88_06320</name>
</gene>
<dbReference type="Proteomes" id="UP000326396">
    <property type="component" value="Linkage Group LG11"/>
</dbReference>
<evidence type="ECO:0000313" key="1">
    <source>
        <dbReference type="EMBL" id="KAD6795424.1"/>
    </source>
</evidence>
<keyword evidence="2" id="KW-1185">Reference proteome</keyword>